<organism evidence="2 3">
    <name type="scientific">Tegillarca granosa</name>
    <name type="common">Malaysian cockle</name>
    <name type="synonym">Anadara granosa</name>
    <dbReference type="NCBI Taxonomy" id="220873"/>
    <lineage>
        <taxon>Eukaryota</taxon>
        <taxon>Metazoa</taxon>
        <taxon>Spiralia</taxon>
        <taxon>Lophotrochozoa</taxon>
        <taxon>Mollusca</taxon>
        <taxon>Bivalvia</taxon>
        <taxon>Autobranchia</taxon>
        <taxon>Pteriomorphia</taxon>
        <taxon>Arcoida</taxon>
        <taxon>Arcoidea</taxon>
        <taxon>Arcidae</taxon>
        <taxon>Tegillarca</taxon>
    </lineage>
</organism>
<dbReference type="Proteomes" id="UP001217089">
    <property type="component" value="Unassembled WGS sequence"/>
</dbReference>
<feature type="transmembrane region" description="Helical" evidence="1">
    <location>
        <begin position="84"/>
        <end position="110"/>
    </location>
</feature>
<gene>
    <name evidence="2" type="ORF">KUTeg_000769</name>
</gene>
<sequence length="153" mass="17925">MKNRENAVKIHLGGTGGREDYLKDDKLSLMEKLRIHYNQRQESGAAGKFATKLMYLLMAFQAPTQLYMTITYIIPVVFNEYDDWTQYCLKVVIWFLCLEGLANYFCVILYDTAFRKTKDRPNLKGLEDRWENPPDHFVPYPSCFGKRKCCSRG</sequence>
<evidence type="ECO:0000313" key="2">
    <source>
        <dbReference type="EMBL" id="KAJ8322298.1"/>
    </source>
</evidence>
<feature type="transmembrane region" description="Helical" evidence="1">
    <location>
        <begin position="53"/>
        <end position="78"/>
    </location>
</feature>
<evidence type="ECO:0000256" key="1">
    <source>
        <dbReference type="SAM" id="Phobius"/>
    </source>
</evidence>
<dbReference type="EMBL" id="JARBDR010000018">
    <property type="protein sequence ID" value="KAJ8322298.1"/>
    <property type="molecule type" value="Genomic_DNA"/>
</dbReference>
<comment type="caution">
    <text evidence="2">The sequence shown here is derived from an EMBL/GenBank/DDBJ whole genome shotgun (WGS) entry which is preliminary data.</text>
</comment>
<proteinExistence type="predicted"/>
<keyword evidence="1" id="KW-0472">Membrane</keyword>
<evidence type="ECO:0000313" key="3">
    <source>
        <dbReference type="Proteomes" id="UP001217089"/>
    </source>
</evidence>
<keyword evidence="1" id="KW-1133">Transmembrane helix</keyword>
<reference evidence="2 3" key="1">
    <citation type="submission" date="2022-12" db="EMBL/GenBank/DDBJ databases">
        <title>Chromosome-level genome of Tegillarca granosa.</title>
        <authorList>
            <person name="Kim J."/>
        </authorList>
    </citation>
    <scope>NUCLEOTIDE SEQUENCE [LARGE SCALE GENOMIC DNA]</scope>
    <source>
        <strain evidence="2">Teg-2019</strain>
        <tissue evidence="2">Adductor muscle</tissue>
    </source>
</reference>
<keyword evidence="3" id="KW-1185">Reference proteome</keyword>
<protein>
    <submittedName>
        <fullName evidence="2">Uncharacterized protein</fullName>
    </submittedName>
</protein>
<accession>A0ABQ9FYH1</accession>
<name>A0ABQ9FYH1_TEGGR</name>
<keyword evidence="1" id="KW-0812">Transmembrane</keyword>